<comment type="subcellular location">
    <subcellularLocation>
        <location evidence="1">Nucleus</location>
    </subcellularLocation>
</comment>
<dbReference type="Proteomes" id="UP001642360">
    <property type="component" value="Unassembled WGS sequence"/>
</dbReference>
<keyword evidence="3" id="KW-0805">Transcription regulation</keyword>
<evidence type="ECO:0000256" key="2">
    <source>
        <dbReference type="ARBA" id="ARBA00008048"/>
    </source>
</evidence>
<feature type="region of interest" description="Disordered" evidence="6">
    <location>
        <begin position="1"/>
        <end position="26"/>
    </location>
</feature>
<evidence type="ECO:0000256" key="3">
    <source>
        <dbReference type="ARBA" id="ARBA00023015"/>
    </source>
</evidence>
<evidence type="ECO:0008006" key="9">
    <source>
        <dbReference type="Google" id="ProtNLM"/>
    </source>
</evidence>
<evidence type="ECO:0000313" key="8">
    <source>
        <dbReference type="Proteomes" id="UP001642360"/>
    </source>
</evidence>
<proteinExistence type="inferred from homology"/>
<comment type="similarity">
    <text evidence="2">Belongs to the Mediator complex subunit 27 family.</text>
</comment>
<protein>
    <recommendedName>
        <fullName evidence="9">Mediator of RNA polymerase II transcription subunit 11</fullName>
    </recommendedName>
</protein>
<dbReference type="InterPro" id="IPR021627">
    <property type="entry name" value="Mediator_Med27"/>
</dbReference>
<accession>A0ABC8RLX2</accession>
<name>A0ABC8RLX2_9AQUA</name>
<keyword evidence="8" id="KW-1185">Reference proteome</keyword>
<dbReference type="AlphaFoldDB" id="A0ABC8RLX2"/>
<evidence type="ECO:0000256" key="4">
    <source>
        <dbReference type="ARBA" id="ARBA00023163"/>
    </source>
</evidence>
<keyword evidence="5" id="KW-0539">Nucleus</keyword>
<sequence>MQQTPPHAAATPESKESSTEAPPKQVAQAMDRLAHAGRLIADIRLGADRLLEALFVSAQPHQSSKPLQLIVKEEASMRQCLQDLRTVDNQCNAFLQYTDATSMSMLICWFRVLSII</sequence>
<organism evidence="7 8">
    <name type="scientific">Ilex paraguariensis</name>
    <name type="common">yerba mate</name>
    <dbReference type="NCBI Taxonomy" id="185542"/>
    <lineage>
        <taxon>Eukaryota</taxon>
        <taxon>Viridiplantae</taxon>
        <taxon>Streptophyta</taxon>
        <taxon>Embryophyta</taxon>
        <taxon>Tracheophyta</taxon>
        <taxon>Spermatophyta</taxon>
        <taxon>Magnoliopsida</taxon>
        <taxon>eudicotyledons</taxon>
        <taxon>Gunneridae</taxon>
        <taxon>Pentapetalae</taxon>
        <taxon>asterids</taxon>
        <taxon>campanulids</taxon>
        <taxon>Aquifoliales</taxon>
        <taxon>Aquifoliaceae</taxon>
        <taxon>Ilex</taxon>
    </lineage>
</organism>
<evidence type="ECO:0000256" key="6">
    <source>
        <dbReference type="SAM" id="MobiDB-lite"/>
    </source>
</evidence>
<dbReference type="EMBL" id="CAUOFW020001520">
    <property type="protein sequence ID" value="CAK9145979.1"/>
    <property type="molecule type" value="Genomic_DNA"/>
</dbReference>
<dbReference type="GO" id="GO:0005634">
    <property type="term" value="C:nucleus"/>
    <property type="evidence" value="ECO:0007669"/>
    <property type="project" value="UniProtKB-SubCell"/>
</dbReference>
<keyword evidence="4" id="KW-0804">Transcription</keyword>
<dbReference type="PANTHER" id="PTHR13130:SF4">
    <property type="entry name" value="MEDIATOR OF RNA POLYMERASE II TRANSCRIPTION SUBUNIT 27"/>
    <property type="match status" value="1"/>
</dbReference>
<evidence type="ECO:0000313" key="7">
    <source>
        <dbReference type="EMBL" id="CAK9145979.1"/>
    </source>
</evidence>
<gene>
    <name evidence="7" type="ORF">ILEXP_LOCUS13795</name>
</gene>
<evidence type="ECO:0000256" key="1">
    <source>
        <dbReference type="ARBA" id="ARBA00004123"/>
    </source>
</evidence>
<comment type="caution">
    <text evidence="7">The sequence shown here is derived from an EMBL/GenBank/DDBJ whole genome shotgun (WGS) entry which is preliminary data.</text>
</comment>
<dbReference type="PANTHER" id="PTHR13130">
    <property type="entry name" value="34 KDA TRANSCRIPTIONAL CO-ACTIVATOR-RELATED"/>
    <property type="match status" value="1"/>
</dbReference>
<evidence type="ECO:0000256" key="5">
    <source>
        <dbReference type="ARBA" id="ARBA00023242"/>
    </source>
</evidence>
<reference evidence="7 8" key="1">
    <citation type="submission" date="2024-02" db="EMBL/GenBank/DDBJ databases">
        <authorList>
            <person name="Vignale AGUSTIN F."/>
            <person name="Sosa J E."/>
            <person name="Modenutti C."/>
        </authorList>
    </citation>
    <scope>NUCLEOTIDE SEQUENCE [LARGE SCALE GENOMIC DNA]</scope>
</reference>